<organism evidence="4 5">
    <name type="scientific">Trapa incisa</name>
    <dbReference type="NCBI Taxonomy" id="236973"/>
    <lineage>
        <taxon>Eukaryota</taxon>
        <taxon>Viridiplantae</taxon>
        <taxon>Streptophyta</taxon>
        <taxon>Embryophyta</taxon>
        <taxon>Tracheophyta</taxon>
        <taxon>Spermatophyta</taxon>
        <taxon>Magnoliopsida</taxon>
        <taxon>eudicotyledons</taxon>
        <taxon>Gunneridae</taxon>
        <taxon>Pentapetalae</taxon>
        <taxon>rosids</taxon>
        <taxon>malvids</taxon>
        <taxon>Myrtales</taxon>
        <taxon>Lythraceae</taxon>
        <taxon>Trapa</taxon>
    </lineage>
</organism>
<accession>A0AAN7JKU2</accession>
<reference evidence="4 5" key="1">
    <citation type="journal article" date="2023" name="Hortic Res">
        <title>Pangenome of water caltrop reveals structural variations and asymmetric subgenome divergence after allopolyploidization.</title>
        <authorList>
            <person name="Zhang X."/>
            <person name="Chen Y."/>
            <person name="Wang L."/>
            <person name="Yuan Y."/>
            <person name="Fang M."/>
            <person name="Shi L."/>
            <person name="Lu R."/>
            <person name="Comes H.P."/>
            <person name="Ma Y."/>
            <person name="Chen Y."/>
            <person name="Huang G."/>
            <person name="Zhou Y."/>
            <person name="Zheng Z."/>
            <person name="Qiu Y."/>
        </authorList>
    </citation>
    <scope>NUCLEOTIDE SEQUENCE [LARGE SCALE GENOMIC DNA]</scope>
    <source>
        <tissue evidence="4">Roots</tissue>
    </source>
</reference>
<proteinExistence type="predicted"/>
<name>A0AAN7JKU2_9MYRT</name>
<keyword evidence="3" id="KW-0067">ATP-binding</keyword>
<dbReference type="PANTHER" id="PTHR34378:SF1">
    <property type="entry name" value="GLUTAMATE--CYSTEINE LIGASE, CHLOROPLASTIC"/>
    <property type="match status" value="1"/>
</dbReference>
<evidence type="ECO:0000256" key="3">
    <source>
        <dbReference type="ARBA" id="ARBA00022840"/>
    </source>
</evidence>
<keyword evidence="5" id="KW-1185">Reference proteome</keyword>
<dbReference type="AlphaFoldDB" id="A0AAN7JKU2"/>
<sequence length="72" mass="7978">MAGKLPLISGQTQEVPKTGLRAPFQDGFLERLAHVVIKLAKEGLGRRGFKETCFLNAMAHVVRIDSEQYVLP</sequence>
<dbReference type="PANTHER" id="PTHR34378">
    <property type="entry name" value="GLUTAMATE--CYSTEINE LIGASE, CHLOROPLASTIC"/>
    <property type="match status" value="1"/>
</dbReference>
<dbReference type="EMBL" id="JAXIOK010000019">
    <property type="protein sequence ID" value="KAK4748569.1"/>
    <property type="molecule type" value="Genomic_DNA"/>
</dbReference>
<evidence type="ECO:0000313" key="5">
    <source>
        <dbReference type="Proteomes" id="UP001345219"/>
    </source>
</evidence>
<dbReference type="Proteomes" id="UP001345219">
    <property type="component" value="Chromosome 12"/>
</dbReference>
<protein>
    <submittedName>
        <fullName evidence="4">Uncharacterized protein</fullName>
    </submittedName>
</protein>
<dbReference type="GO" id="GO:0005524">
    <property type="term" value="F:ATP binding"/>
    <property type="evidence" value="ECO:0007669"/>
    <property type="project" value="UniProtKB-KW"/>
</dbReference>
<keyword evidence="2" id="KW-0547">Nucleotide-binding</keyword>
<comment type="caution">
    <text evidence="4">The sequence shown here is derived from an EMBL/GenBank/DDBJ whole genome shotgun (WGS) entry which is preliminary data.</text>
</comment>
<dbReference type="GO" id="GO:0004357">
    <property type="term" value="F:glutamate-cysteine ligase activity"/>
    <property type="evidence" value="ECO:0007669"/>
    <property type="project" value="InterPro"/>
</dbReference>
<evidence type="ECO:0000313" key="4">
    <source>
        <dbReference type="EMBL" id="KAK4748569.1"/>
    </source>
</evidence>
<dbReference type="GO" id="GO:0006750">
    <property type="term" value="P:glutathione biosynthetic process"/>
    <property type="evidence" value="ECO:0007669"/>
    <property type="project" value="InterPro"/>
</dbReference>
<dbReference type="Gene3D" id="3.30.590.20">
    <property type="match status" value="1"/>
</dbReference>
<evidence type="ECO:0000256" key="1">
    <source>
        <dbReference type="ARBA" id="ARBA00022598"/>
    </source>
</evidence>
<evidence type="ECO:0000256" key="2">
    <source>
        <dbReference type="ARBA" id="ARBA00022741"/>
    </source>
</evidence>
<gene>
    <name evidence="4" type="ORF">SAY87_015155</name>
</gene>
<keyword evidence="1" id="KW-0436">Ligase</keyword>
<dbReference type="InterPro" id="IPR035434">
    <property type="entry name" value="GCL_bact_plant"/>
</dbReference>